<protein>
    <submittedName>
        <fullName evidence="2">PadR family transcriptional regulator</fullName>
    </submittedName>
</protein>
<dbReference type="EMBL" id="SZNK01000001">
    <property type="protein sequence ID" value="TKI57463.1"/>
    <property type="molecule type" value="Genomic_DNA"/>
</dbReference>
<reference evidence="2 3" key="1">
    <citation type="submission" date="2019-04" db="EMBL/GenBank/DDBJ databases">
        <title>Whole genome sequencing of Brevibacillus sp. TGS2-1.</title>
        <authorList>
            <person name="Choi A."/>
        </authorList>
    </citation>
    <scope>NUCLEOTIDE SEQUENCE [LARGE SCALE GENOMIC DNA]</scope>
    <source>
        <strain evidence="2 3">TGS2-1</strain>
    </source>
</reference>
<feature type="domain" description="Transcription regulator PadR N-terminal" evidence="1">
    <location>
        <begin position="11"/>
        <end position="85"/>
    </location>
</feature>
<dbReference type="RefSeq" id="WP_137030903.1">
    <property type="nucleotide sequence ID" value="NZ_SZNK01000001.1"/>
</dbReference>
<dbReference type="SUPFAM" id="SSF46785">
    <property type="entry name" value="Winged helix' DNA-binding domain"/>
    <property type="match status" value="1"/>
</dbReference>
<dbReference type="Gene3D" id="1.10.10.10">
    <property type="entry name" value="Winged helix-like DNA-binding domain superfamily/Winged helix DNA-binding domain"/>
    <property type="match status" value="1"/>
</dbReference>
<accession>A0A4V5TJ09</accession>
<keyword evidence="3" id="KW-1185">Reference proteome</keyword>
<name>A0A4V5TJ09_9BACL</name>
<gene>
    <name evidence="2" type="ORF">E8L90_19490</name>
</gene>
<organism evidence="2 3">
    <name type="scientific">Brevibacillus antibioticus</name>
    <dbReference type="NCBI Taxonomy" id="2570228"/>
    <lineage>
        <taxon>Bacteria</taxon>
        <taxon>Bacillati</taxon>
        <taxon>Bacillota</taxon>
        <taxon>Bacilli</taxon>
        <taxon>Bacillales</taxon>
        <taxon>Paenibacillaceae</taxon>
        <taxon>Brevibacillus</taxon>
    </lineage>
</organism>
<sequence>MKQLSNVEFMLLQIIAECNQVSGYDINKLIDQRGYREWANIGTTSIYTGLKKLNEKGLIESEDSIEKSGKGPMPIRFFMTEAGIDTLRNEIIVSLSSSRERDPRFDLGLAALPFVKKSAAIEALRQRLDFLKEISKQIGRKYESQGGVQLPLHVRALFLHAMSLNEHEQSFTSHQINELLEEMK</sequence>
<comment type="caution">
    <text evidence="2">The sequence shown here is derived from an EMBL/GenBank/DDBJ whole genome shotgun (WGS) entry which is preliminary data.</text>
</comment>
<dbReference type="InterPro" id="IPR036390">
    <property type="entry name" value="WH_DNA-bd_sf"/>
</dbReference>
<dbReference type="Proteomes" id="UP000307841">
    <property type="component" value="Unassembled WGS sequence"/>
</dbReference>
<dbReference type="InterPro" id="IPR036388">
    <property type="entry name" value="WH-like_DNA-bd_sf"/>
</dbReference>
<dbReference type="Pfam" id="PF03551">
    <property type="entry name" value="PadR"/>
    <property type="match status" value="1"/>
</dbReference>
<proteinExistence type="predicted"/>
<dbReference type="AlphaFoldDB" id="A0A4V5TJ09"/>
<dbReference type="InterPro" id="IPR005149">
    <property type="entry name" value="Tscrpt_reg_PadR_N"/>
</dbReference>
<evidence type="ECO:0000259" key="1">
    <source>
        <dbReference type="Pfam" id="PF03551"/>
    </source>
</evidence>
<evidence type="ECO:0000313" key="3">
    <source>
        <dbReference type="Proteomes" id="UP000307841"/>
    </source>
</evidence>
<dbReference type="OrthoDB" id="9808762at2"/>
<evidence type="ECO:0000313" key="2">
    <source>
        <dbReference type="EMBL" id="TKI57463.1"/>
    </source>
</evidence>